<sequence>MDEPLILSLGSINADFQVRVEAALEPGQTLLASDFLRLSGGKAANRAFIARRLGVAAQLVGRVGDDDLAAQALDPLRTAGVDVDGVSVAVGSATAVSMIAVPPDGEKNIVLALNANDRWDDAAVRDLLDRIARAPRGSVLALDCEIPQEVVAQALDAAHEAGLRVVLDPSSATRVDTALLDRVYAITANPGEAGVVTGIAVESDADAVRAARTLADAGVRLACVKRTDGGCVFVCGGRVHAVGSPGVETVDSTGAGDAFAGALAVALLEGREDAEAVVFAVAAAALAATAYGSQPSYPDRDRIGALLPRLDVRTHAADSSA</sequence>
<dbReference type="InterPro" id="IPR011877">
    <property type="entry name" value="Ribokinase"/>
</dbReference>
<keyword evidence="6 12" id="KW-0547">Nucleotide-binding</keyword>
<dbReference type="Gene3D" id="3.40.1190.20">
    <property type="match status" value="1"/>
</dbReference>
<dbReference type="Pfam" id="PF00294">
    <property type="entry name" value="PfkB"/>
    <property type="match status" value="1"/>
</dbReference>
<evidence type="ECO:0000256" key="9">
    <source>
        <dbReference type="ARBA" id="ARBA00022842"/>
    </source>
</evidence>
<feature type="binding site" evidence="12">
    <location>
        <position position="257"/>
    </location>
    <ligand>
        <name>substrate</name>
    </ligand>
</feature>
<dbReference type="RefSeq" id="WP_211927729.1">
    <property type="nucleotide sequence ID" value="NZ_JAGQFT020000003.1"/>
</dbReference>
<keyword evidence="7 12" id="KW-0418">Kinase</keyword>
<keyword evidence="8 12" id="KW-0067">ATP-binding</keyword>
<dbReference type="SUPFAM" id="SSF53613">
    <property type="entry name" value="Ribokinase-like"/>
    <property type="match status" value="1"/>
</dbReference>
<evidence type="ECO:0000259" key="13">
    <source>
        <dbReference type="Pfam" id="PF00294"/>
    </source>
</evidence>
<comment type="activity regulation">
    <text evidence="12">Activated by a monovalent cation that binds near, but not in, the active site. The most likely occupant of the site in vivo is potassium. Ion binding induces a conformational change that may alter substrate affinity.</text>
</comment>
<evidence type="ECO:0000313" key="15">
    <source>
        <dbReference type="EMBL" id="MBS7456825.1"/>
    </source>
</evidence>
<keyword evidence="4 12" id="KW-0808">Transferase</keyword>
<dbReference type="EC" id="2.7.1.15" evidence="2 12"/>
<proteinExistence type="inferred from homology"/>
<comment type="caution">
    <text evidence="14">The sequence shown here is derived from an EMBL/GenBank/DDBJ whole genome shotgun (WGS) entry which is preliminary data.</text>
</comment>
<keyword evidence="11 12" id="KW-0119">Carbohydrate metabolism</keyword>
<dbReference type="AlphaFoldDB" id="A0A8J7VY66"/>
<feature type="binding site" evidence="12">
    <location>
        <position position="251"/>
    </location>
    <ligand>
        <name>K(+)</name>
        <dbReference type="ChEBI" id="CHEBI:29103"/>
    </ligand>
</feature>
<dbReference type="HAMAP" id="MF_01987">
    <property type="entry name" value="Ribokinase"/>
    <property type="match status" value="1"/>
</dbReference>
<feature type="domain" description="Carbohydrate kinase PfkB" evidence="13">
    <location>
        <begin position="5"/>
        <end position="299"/>
    </location>
</feature>
<keyword evidence="12" id="KW-0963">Cytoplasm</keyword>
<evidence type="ECO:0000313" key="16">
    <source>
        <dbReference type="Proteomes" id="UP000675747"/>
    </source>
</evidence>
<dbReference type="GO" id="GO:0046872">
    <property type="term" value="F:metal ion binding"/>
    <property type="evidence" value="ECO:0007669"/>
    <property type="project" value="UniProtKB-KW"/>
</dbReference>
<reference evidence="15 16" key="1">
    <citation type="journal article" date="2021" name="Microbiol. Resour. Announc.">
        <title>Draft Genome Sequence of Coralloluteibacterium stylophorae LMG 29479T.</title>
        <authorList>
            <person name="Karlyshev A.V."/>
            <person name="Kudryashova E.B."/>
            <person name="Ariskina E.V."/>
            <person name="Conroy A.P."/>
            <person name="Abidueva E.Y."/>
        </authorList>
    </citation>
    <scope>NUCLEOTIDE SEQUENCE [LARGE SCALE GENOMIC DNA]</scope>
    <source>
        <strain evidence="15 16">LMG 29479</strain>
    </source>
</reference>
<dbReference type="InterPro" id="IPR002139">
    <property type="entry name" value="Ribo/fructo_kinase"/>
</dbReference>
<dbReference type="InterPro" id="IPR002173">
    <property type="entry name" value="Carboh/pur_kinase_PfkB_CS"/>
</dbReference>
<dbReference type="UniPathway" id="UPA00916">
    <property type="reaction ID" value="UER00889"/>
</dbReference>
<feature type="binding site" evidence="12">
    <location>
        <position position="287"/>
    </location>
    <ligand>
        <name>K(+)</name>
        <dbReference type="ChEBI" id="CHEBI:29103"/>
    </ligand>
</feature>
<feature type="binding site" evidence="12">
    <location>
        <position position="145"/>
    </location>
    <ligand>
        <name>substrate</name>
    </ligand>
</feature>
<evidence type="ECO:0000256" key="8">
    <source>
        <dbReference type="ARBA" id="ARBA00022840"/>
    </source>
</evidence>
<keyword evidence="5 12" id="KW-0479">Metal-binding</keyword>
<gene>
    <name evidence="12" type="primary">rbsK</name>
    <name evidence="15" type="ORF">KB893_006725</name>
    <name evidence="14" type="ORF">KB893_15155</name>
</gene>
<dbReference type="PANTHER" id="PTHR10584:SF166">
    <property type="entry name" value="RIBOKINASE"/>
    <property type="match status" value="1"/>
</dbReference>
<comment type="subcellular location">
    <subcellularLocation>
        <location evidence="12">Cytoplasm</location>
    </subcellularLocation>
</comment>
<feature type="binding site" evidence="12">
    <location>
        <begin position="41"/>
        <end position="45"/>
    </location>
    <ligand>
        <name>substrate</name>
    </ligand>
</feature>
<comment type="cofactor">
    <cofactor evidence="12">
        <name>Mg(2+)</name>
        <dbReference type="ChEBI" id="CHEBI:18420"/>
    </cofactor>
    <text evidence="12">Requires a divalent cation, most likely magnesium in vivo, as an electrophilic catalyst to aid phosphoryl group transfer. It is the chelate of the metal and the nucleotide that is the actual substrate.</text>
</comment>
<protein>
    <recommendedName>
        <fullName evidence="3 12">Ribokinase</fullName>
        <shortName evidence="12">RK</shortName>
        <ecNumber evidence="2 12">2.7.1.15</ecNumber>
    </recommendedName>
</protein>
<keyword evidence="16" id="KW-1185">Reference proteome</keyword>
<dbReference type="PROSITE" id="PS00584">
    <property type="entry name" value="PFKB_KINASES_2"/>
    <property type="match status" value="1"/>
</dbReference>
<feature type="binding site" evidence="12">
    <location>
        <position position="189"/>
    </location>
    <ligand>
        <name>ATP</name>
        <dbReference type="ChEBI" id="CHEBI:30616"/>
    </ligand>
</feature>
<feature type="binding site" evidence="12">
    <location>
        <begin position="256"/>
        <end position="257"/>
    </location>
    <ligand>
        <name>ATP</name>
        <dbReference type="ChEBI" id="CHEBI:30616"/>
    </ligand>
</feature>
<dbReference type="Proteomes" id="UP000675747">
    <property type="component" value="Unassembled WGS sequence"/>
</dbReference>
<dbReference type="GO" id="GO:0005829">
    <property type="term" value="C:cytosol"/>
    <property type="evidence" value="ECO:0007669"/>
    <property type="project" value="TreeGrafter"/>
</dbReference>
<feature type="binding site" evidence="12">
    <location>
        <position position="296"/>
    </location>
    <ligand>
        <name>K(+)</name>
        <dbReference type="ChEBI" id="CHEBI:29103"/>
    </ligand>
</feature>
<evidence type="ECO:0000256" key="10">
    <source>
        <dbReference type="ARBA" id="ARBA00022958"/>
    </source>
</evidence>
<dbReference type="GO" id="GO:0005524">
    <property type="term" value="F:ATP binding"/>
    <property type="evidence" value="ECO:0007669"/>
    <property type="project" value="UniProtKB-UniRule"/>
</dbReference>
<dbReference type="EMBL" id="JAGQFT010000186">
    <property type="protein sequence ID" value="MBR0563838.1"/>
    <property type="molecule type" value="Genomic_DNA"/>
</dbReference>
<feature type="active site" description="Proton acceptor" evidence="12">
    <location>
        <position position="257"/>
    </location>
</feature>
<accession>A0A8J7VY66</accession>
<keyword evidence="10 12" id="KW-0630">Potassium</keyword>
<dbReference type="EMBL" id="JAGQFT020000003">
    <property type="protein sequence ID" value="MBS7456825.1"/>
    <property type="molecule type" value="Genomic_DNA"/>
</dbReference>
<dbReference type="InterPro" id="IPR011611">
    <property type="entry name" value="PfkB_dom"/>
</dbReference>
<evidence type="ECO:0000256" key="1">
    <source>
        <dbReference type="ARBA" id="ARBA00005380"/>
    </source>
</evidence>
<evidence type="ECO:0000256" key="12">
    <source>
        <dbReference type="HAMAP-Rule" id="MF_01987"/>
    </source>
</evidence>
<comment type="function">
    <text evidence="12">Catalyzes the phosphorylation of ribose at O-5 in a reaction requiring ATP and magnesium. The resulting D-ribose-5-phosphate can then be used either for sythesis of nucleotides, histidine, and tryptophan, or as a component of the pentose phosphate pathway.</text>
</comment>
<evidence type="ECO:0000256" key="4">
    <source>
        <dbReference type="ARBA" id="ARBA00022679"/>
    </source>
</evidence>
<evidence type="ECO:0000313" key="14">
    <source>
        <dbReference type="EMBL" id="MBR0563838.1"/>
    </source>
</evidence>
<feature type="binding site" evidence="12">
    <location>
        <begin position="13"/>
        <end position="15"/>
    </location>
    <ligand>
        <name>substrate</name>
    </ligand>
</feature>
<comment type="subunit">
    <text evidence="12">Homodimer.</text>
</comment>
<keyword evidence="9 12" id="KW-0460">Magnesium</keyword>
<dbReference type="PANTHER" id="PTHR10584">
    <property type="entry name" value="SUGAR KINASE"/>
    <property type="match status" value="1"/>
</dbReference>
<evidence type="ECO:0000256" key="5">
    <source>
        <dbReference type="ARBA" id="ARBA00022723"/>
    </source>
</evidence>
<dbReference type="GO" id="GO:0004747">
    <property type="term" value="F:ribokinase activity"/>
    <property type="evidence" value="ECO:0007669"/>
    <property type="project" value="UniProtKB-UniRule"/>
</dbReference>
<name>A0A8J7VY66_9GAMM</name>
<dbReference type="PRINTS" id="PR00990">
    <property type="entry name" value="RIBOKINASE"/>
</dbReference>
<reference evidence="14" key="2">
    <citation type="submission" date="2021-04" db="EMBL/GenBank/DDBJ databases">
        <authorList>
            <person name="Karlyshev A.V."/>
        </authorList>
    </citation>
    <scope>NUCLEOTIDE SEQUENCE</scope>
    <source>
        <strain evidence="14">LMG 29479</strain>
    </source>
</reference>
<evidence type="ECO:0000256" key="6">
    <source>
        <dbReference type="ARBA" id="ARBA00022741"/>
    </source>
</evidence>
<feature type="binding site" evidence="12">
    <location>
        <position position="290"/>
    </location>
    <ligand>
        <name>K(+)</name>
        <dbReference type="ChEBI" id="CHEBI:29103"/>
    </ligand>
</feature>
<feature type="binding site" evidence="12">
    <location>
        <position position="292"/>
    </location>
    <ligand>
        <name>K(+)</name>
        <dbReference type="ChEBI" id="CHEBI:29103"/>
    </ligand>
</feature>
<evidence type="ECO:0000256" key="7">
    <source>
        <dbReference type="ARBA" id="ARBA00022777"/>
    </source>
</evidence>
<comment type="caution">
    <text evidence="12">Lacks conserved residue(s) required for the propagation of feature annotation.</text>
</comment>
<feature type="binding site" evidence="12">
    <location>
        <position position="253"/>
    </location>
    <ligand>
        <name>K(+)</name>
        <dbReference type="ChEBI" id="CHEBI:29103"/>
    </ligand>
</feature>
<comment type="catalytic activity">
    <reaction evidence="12">
        <text>D-ribose + ATP = D-ribose 5-phosphate + ADP + H(+)</text>
        <dbReference type="Rhea" id="RHEA:13697"/>
        <dbReference type="ChEBI" id="CHEBI:15378"/>
        <dbReference type="ChEBI" id="CHEBI:30616"/>
        <dbReference type="ChEBI" id="CHEBI:47013"/>
        <dbReference type="ChEBI" id="CHEBI:78346"/>
        <dbReference type="ChEBI" id="CHEBI:456216"/>
        <dbReference type="EC" id="2.7.1.15"/>
    </reaction>
</comment>
<organism evidence="14">
    <name type="scientific">Coralloluteibacterium stylophorae</name>
    <dbReference type="NCBI Taxonomy" id="1776034"/>
    <lineage>
        <taxon>Bacteria</taxon>
        <taxon>Pseudomonadati</taxon>
        <taxon>Pseudomonadota</taxon>
        <taxon>Gammaproteobacteria</taxon>
        <taxon>Lysobacterales</taxon>
        <taxon>Lysobacteraceae</taxon>
        <taxon>Coralloluteibacterium</taxon>
    </lineage>
</organism>
<comment type="pathway">
    <text evidence="12">Carbohydrate metabolism; D-ribose degradation; D-ribose 5-phosphate from beta-D-ribopyranose: step 2/2.</text>
</comment>
<comment type="similarity">
    <text evidence="12">Belongs to the carbohydrate kinase PfkB family. Ribokinase subfamily.</text>
</comment>
<comment type="similarity">
    <text evidence="1">Belongs to the carbohydrate kinase pfkB family.</text>
</comment>
<evidence type="ECO:0000256" key="3">
    <source>
        <dbReference type="ARBA" id="ARBA00016943"/>
    </source>
</evidence>
<dbReference type="InterPro" id="IPR029056">
    <property type="entry name" value="Ribokinase-like"/>
</dbReference>
<dbReference type="GO" id="GO:0019303">
    <property type="term" value="P:D-ribose catabolic process"/>
    <property type="evidence" value="ECO:0007669"/>
    <property type="project" value="UniProtKB-UniRule"/>
</dbReference>
<evidence type="ECO:0000256" key="11">
    <source>
        <dbReference type="ARBA" id="ARBA00023277"/>
    </source>
</evidence>
<evidence type="ECO:0000256" key="2">
    <source>
        <dbReference type="ARBA" id="ARBA00012035"/>
    </source>
</evidence>